<evidence type="ECO:0008006" key="6">
    <source>
        <dbReference type="Google" id="ProtNLM"/>
    </source>
</evidence>
<dbReference type="AlphaFoldDB" id="A0A538T5A5"/>
<evidence type="ECO:0000256" key="3">
    <source>
        <dbReference type="PIRSR" id="PIRSR607837-1"/>
    </source>
</evidence>
<dbReference type="InterPro" id="IPR034660">
    <property type="entry name" value="DinB/YfiT-like"/>
</dbReference>
<evidence type="ECO:0000313" key="4">
    <source>
        <dbReference type="EMBL" id="TMQ58819.1"/>
    </source>
</evidence>
<evidence type="ECO:0000313" key="5">
    <source>
        <dbReference type="Proteomes" id="UP000316852"/>
    </source>
</evidence>
<comment type="caution">
    <text evidence="4">The sequence shown here is derived from an EMBL/GenBank/DDBJ whole genome shotgun (WGS) entry which is preliminary data.</text>
</comment>
<accession>A0A538T5A5</accession>
<feature type="binding site" evidence="3">
    <location>
        <position position="194"/>
    </location>
    <ligand>
        <name>a divalent metal cation</name>
        <dbReference type="ChEBI" id="CHEBI:60240"/>
    </ligand>
</feature>
<dbReference type="EMBL" id="VBOW01000029">
    <property type="protein sequence ID" value="TMQ58819.1"/>
    <property type="molecule type" value="Genomic_DNA"/>
</dbReference>
<sequence>MDRSRADVLPLSAVLGRGRAEWRPGVAQADGRGPGQGLRWLGVPRPAVGAPRRPGAIGSRPRGILRAPMVDQIVEAWRTNHRINLRLIERISDAGMRCTLSTRGGRNVVRQFAHLHNVRVWHLNRRAKSLAKGARTFATYDEPDRRALVAAMSDSARRVEDLFRLASEGAPGVRTIKRGLIPYLAYFIAHESHHRGNILLTLKQCGHPVDSTTRYAIWDWDRI</sequence>
<keyword evidence="2 3" id="KW-0479">Metal-binding</keyword>
<name>A0A538T5A5_UNCEI</name>
<organism evidence="4 5">
    <name type="scientific">Eiseniibacteriota bacterium</name>
    <dbReference type="NCBI Taxonomy" id="2212470"/>
    <lineage>
        <taxon>Bacteria</taxon>
        <taxon>Candidatus Eiseniibacteriota</taxon>
    </lineage>
</organism>
<feature type="binding site" evidence="3">
    <location>
        <position position="190"/>
    </location>
    <ligand>
        <name>a divalent metal cation</name>
        <dbReference type="ChEBI" id="CHEBI:60240"/>
    </ligand>
</feature>
<comment type="similarity">
    <text evidence="1">Belongs to the DinB family.</text>
</comment>
<protein>
    <recommendedName>
        <fullName evidence="6">Damage-inducible protein DinB</fullName>
    </recommendedName>
</protein>
<dbReference type="InterPro" id="IPR007837">
    <property type="entry name" value="DinB"/>
</dbReference>
<dbReference type="GO" id="GO:0046872">
    <property type="term" value="F:metal ion binding"/>
    <property type="evidence" value="ECO:0007669"/>
    <property type="project" value="UniProtKB-KW"/>
</dbReference>
<evidence type="ECO:0000256" key="1">
    <source>
        <dbReference type="ARBA" id="ARBA00008635"/>
    </source>
</evidence>
<dbReference type="SUPFAM" id="SSF109854">
    <property type="entry name" value="DinB/YfiT-like putative metalloenzymes"/>
    <property type="match status" value="1"/>
</dbReference>
<dbReference type="Proteomes" id="UP000316852">
    <property type="component" value="Unassembled WGS sequence"/>
</dbReference>
<gene>
    <name evidence="4" type="ORF">E6K76_06765</name>
</gene>
<dbReference type="Pfam" id="PF05163">
    <property type="entry name" value="DinB"/>
    <property type="match status" value="1"/>
</dbReference>
<reference evidence="4 5" key="1">
    <citation type="journal article" date="2019" name="Nat. Microbiol.">
        <title>Mediterranean grassland soil C-N compound turnover is dependent on rainfall and depth, and is mediated by genomically divergent microorganisms.</title>
        <authorList>
            <person name="Diamond S."/>
            <person name="Andeer P.F."/>
            <person name="Li Z."/>
            <person name="Crits-Christoph A."/>
            <person name="Burstein D."/>
            <person name="Anantharaman K."/>
            <person name="Lane K.R."/>
            <person name="Thomas B.C."/>
            <person name="Pan C."/>
            <person name="Northen T.R."/>
            <person name="Banfield J.F."/>
        </authorList>
    </citation>
    <scope>NUCLEOTIDE SEQUENCE [LARGE SCALE GENOMIC DNA]</scope>
    <source>
        <strain evidence="4">WS_6</strain>
    </source>
</reference>
<proteinExistence type="inferred from homology"/>
<dbReference type="Gene3D" id="1.20.120.450">
    <property type="entry name" value="dinb family like domain"/>
    <property type="match status" value="1"/>
</dbReference>
<evidence type="ECO:0000256" key="2">
    <source>
        <dbReference type="ARBA" id="ARBA00022723"/>
    </source>
</evidence>